<sequence length="1035" mass="102802">MRRRRTGAKALGVGALAVTAAVVASGLIAPVASADQRDASSNSAAHGHTLFVEGLGLDVAGAGASESAWTAAGPNDADRESLNLSLLGSTELGIGGLDGLPIVKEHPDDPGLLWLGSAGVLESYSSSPSETESVSASGVLGADGGLDLSRLDGTPGENARIDLTDLLDQLQLAGLTDAVLDEASVELGALGASAAKDGEAVSTEYGIGDLTLNLHSETIGGVTGAVDGVLGGVGGLLDGVLGDSGAIQQLLDPVFALLDPVLGLLGGGAEAELSVDTTGLVDTVRTQLLQTAINNESAPGAGDASVNVDLSTGTISVDLAQLLVGPGGPYAGQDINSLPANTDLLTPEVVNAITAGITNALTGTGPNSLATKADQIVRSGLYSLALDVDITISALGALGGSLTITLDDVDGGPATIGGILGIDGYQDVVWNQGAATGGILGLISGVLGSVLNGLNGVLGGIGSALDTAVIQPVLANLSTTLNGLLDPLVTGLLGGSDPLLKQVLDGVVSLTANEQPEVGDLGAGSTTVRALGIEVLPILGDAAVKVELGSATVKAADEETPGMGPDANASASASASAASNGDNEAGAQAAARASAYADNTTQADAAATADAEAAAKAAARASASTDASATSGGSAEAAAVGSQDATADSASNASGSTQGDDEAGAASQAAAQADASTNASANAAASSTASASATTSATASATTNVDADSRADANVNASASASADSKANAAAKAAANADASTAATASANGDASAAAQSAAETTASTSASAEADGSALAAAQAAAHAQSDSDTAASGTAEMNSNASAAAKAAAIANASTNASGSSNASGPDPEGRCITPRSQSPFVDVAVAHQFYLEIDWMNCVGYAKGWDMGKKGIEYRPARPLTREAMAAFVYRMEADKDYVAPEVSPFADLDTDYRFYTEISWMYEEGLSTGWEQETGKPVYKPTAPLSRQAMAAFIYRLEDPQGYYPPVSSPLSDIKRGDQFYTEISWMYEEGLTTGNRVEGSDEIEFRPKQNLSRQAMAAFIYRLVNEYRQQ</sequence>
<evidence type="ECO:0000313" key="3">
    <source>
        <dbReference type="EMBL" id="UOQ56542.1"/>
    </source>
</evidence>
<feature type="region of interest" description="Disordered" evidence="1">
    <location>
        <begin position="687"/>
        <end position="706"/>
    </location>
</feature>
<evidence type="ECO:0000313" key="4">
    <source>
        <dbReference type="Proteomes" id="UP000831786"/>
    </source>
</evidence>
<feature type="compositionally biased region" description="Polar residues" evidence="1">
    <location>
        <begin position="643"/>
        <end position="658"/>
    </location>
</feature>
<feature type="region of interest" description="Disordered" evidence="1">
    <location>
        <begin position="817"/>
        <end position="837"/>
    </location>
</feature>
<name>A0ABY4FIM0_9MICO</name>
<proteinExistence type="predicted"/>
<feature type="region of interest" description="Disordered" evidence="1">
    <location>
        <begin position="556"/>
        <end position="586"/>
    </location>
</feature>
<dbReference type="NCBIfam" id="NF033766">
    <property type="entry name" value="choice_anch_G"/>
    <property type="match status" value="1"/>
</dbReference>
<feature type="region of interest" description="Disordered" evidence="1">
    <location>
        <begin position="625"/>
        <end position="671"/>
    </location>
</feature>
<feature type="compositionally biased region" description="Low complexity" evidence="1">
    <location>
        <begin position="817"/>
        <end position="826"/>
    </location>
</feature>
<dbReference type="RefSeq" id="WP_244726895.1">
    <property type="nucleotide sequence ID" value="NZ_CP095045.1"/>
</dbReference>
<evidence type="ECO:0000256" key="1">
    <source>
        <dbReference type="SAM" id="MobiDB-lite"/>
    </source>
</evidence>
<dbReference type="Pfam" id="PF00395">
    <property type="entry name" value="SLH"/>
    <property type="match status" value="1"/>
</dbReference>
<dbReference type="InterPro" id="IPR047900">
    <property type="entry name" value="Choice_anch_G"/>
</dbReference>
<feature type="compositionally biased region" description="Low complexity" evidence="1">
    <location>
        <begin position="567"/>
        <end position="586"/>
    </location>
</feature>
<keyword evidence="4" id="KW-1185">Reference proteome</keyword>
<dbReference type="InterPro" id="IPR001119">
    <property type="entry name" value="SLH_dom"/>
</dbReference>
<gene>
    <name evidence="3" type="ORF">MUN78_12775</name>
</gene>
<feature type="compositionally biased region" description="Low complexity" evidence="1">
    <location>
        <begin position="625"/>
        <end position="639"/>
    </location>
</feature>
<feature type="domain" description="SLH" evidence="2">
    <location>
        <begin position="909"/>
        <end position="970"/>
    </location>
</feature>
<dbReference type="EMBL" id="CP095045">
    <property type="protein sequence ID" value="UOQ56542.1"/>
    <property type="molecule type" value="Genomic_DNA"/>
</dbReference>
<dbReference type="PROSITE" id="PS51272">
    <property type="entry name" value="SLH"/>
    <property type="match status" value="3"/>
</dbReference>
<evidence type="ECO:0000259" key="2">
    <source>
        <dbReference type="PROSITE" id="PS51272"/>
    </source>
</evidence>
<organism evidence="3 4">
    <name type="scientific">Leucobacter allii</name>
    <dbReference type="NCBI Taxonomy" id="2932247"/>
    <lineage>
        <taxon>Bacteria</taxon>
        <taxon>Bacillati</taxon>
        <taxon>Actinomycetota</taxon>
        <taxon>Actinomycetes</taxon>
        <taxon>Micrococcales</taxon>
        <taxon>Microbacteriaceae</taxon>
        <taxon>Leucobacter</taxon>
    </lineage>
</organism>
<feature type="domain" description="SLH" evidence="2">
    <location>
        <begin position="839"/>
        <end position="906"/>
    </location>
</feature>
<reference evidence="3 4" key="1">
    <citation type="submission" date="2022-04" db="EMBL/GenBank/DDBJ databases">
        <title>Leucobacter sp. isolated from rhizosphere of garlic.</title>
        <authorList>
            <person name="Won M."/>
            <person name="Lee C.-M."/>
            <person name="Woen H.-Y."/>
            <person name="Kwon S.-W."/>
        </authorList>
    </citation>
    <scope>NUCLEOTIDE SEQUENCE [LARGE SCALE GENOMIC DNA]</scope>
    <source>
        <strain evidence="3 4">H21R-40</strain>
    </source>
</reference>
<protein>
    <submittedName>
        <fullName evidence="3">Choice-of-anchor G family protein</fullName>
    </submittedName>
</protein>
<feature type="domain" description="SLH" evidence="2">
    <location>
        <begin position="971"/>
        <end position="1035"/>
    </location>
</feature>
<dbReference type="Proteomes" id="UP000831786">
    <property type="component" value="Chromosome"/>
</dbReference>
<accession>A0ABY4FIM0</accession>